<proteinExistence type="predicted"/>
<dbReference type="Proteomes" id="UP000290289">
    <property type="component" value="Chromosome 5"/>
</dbReference>
<gene>
    <name evidence="1" type="ORF">DVH24_010180</name>
</gene>
<keyword evidence="2" id="KW-1185">Reference proteome</keyword>
<dbReference type="AlphaFoldDB" id="A0A498JRQ0"/>
<reference evidence="1 2" key="1">
    <citation type="submission" date="2018-10" db="EMBL/GenBank/DDBJ databases">
        <title>A high-quality apple genome assembly.</title>
        <authorList>
            <person name="Hu J."/>
        </authorList>
    </citation>
    <scope>NUCLEOTIDE SEQUENCE [LARGE SCALE GENOMIC DNA]</scope>
    <source>
        <strain evidence="2">cv. HFTH1</strain>
        <tissue evidence="1">Young leaf</tissue>
    </source>
</reference>
<name>A0A498JRQ0_MALDO</name>
<accession>A0A498JRQ0</accession>
<comment type="caution">
    <text evidence="1">The sequence shown here is derived from an EMBL/GenBank/DDBJ whole genome shotgun (WGS) entry which is preliminary data.</text>
</comment>
<organism evidence="1 2">
    <name type="scientific">Malus domestica</name>
    <name type="common">Apple</name>
    <name type="synonym">Pyrus malus</name>
    <dbReference type="NCBI Taxonomy" id="3750"/>
    <lineage>
        <taxon>Eukaryota</taxon>
        <taxon>Viridiplantae</taxon>
        <taxon>Streptophyta</taxon>
        <taxon>Embryophyta</taxon>
        <taxon>Tracheophyta</taxon>
        <taxon>Spermatophyta</taxon>
        <taxon>Magnoliopsida</taxon>
        <taxon>eudicotyledons</taxon>
        <taxon>Gunneridae</taxon>
        <taxon>Pentapetalae</taxon>
        <taxon>rosids</taxon>
        <taxon>fabids</taxon>
        <taxon>Rosales</taxon>
        <taxon>Rosaceae</taxon>
        <taxon>Amygdaloideae</taxon>
        <taxon>Maleae</taxon>
        <taxon>Malus</taxon>
    </lineage>
</organism>
<sequence length="147" mass="16772">MGYFAIVPEIMYRLVRGTRRNAMRRVVPPHVWCSKNNGTRCSAKRNLITFSFHLPFETTRSTLVEHKIIIFLDNNTLTPPSPPPQTQLHLPRPQHSLHHRPTFWGVRGGSSLSLSHLFSLPLPFPLAFPLILSHSSCISRFSLDLLP</sequence>
<protein>
    <submittedName>
        <fullName evidence="1">Uncharacterized protein</fullName>
    </submittedName>
</protein>
<evidence type="ECO:0000313" key="2">
    <source>
        <dbReference type="Proteomes" id="UP000290289"/>
    </source>
</evidence>
<evidence type="ECO:0000313" key="1">
    <source>
        <dbReference type="EMBL" id="RXH97855.1"/>
    </source>
</evidence>
<dbReference type="EMBL" id="RDQH01000331">
    <property type="protein sequence ID" value="RXH97855.1"/>
    <property type="molecule type" value="Genomic_DNA"/>
</dbReference>